<dbReference type="GO" id="GO:0043328">
    <property type="term" value="P:protein transport to vacuole involved in ubiquitin-dependent protein catabolic process via the multivesicular body sorting pathway"/>
    <property type="evidence" value="ECO:0007669"/>
    <property type="project" value="UniProtKB-UniRule"/>
</dbReference>
<dbReference type="VEuPathDB" id="FungiDB:YALI1_D01317g"/>
<dbReference type="OMA" id="RVCYVDH"/>
<evidence type="ECO:0000256" key="2">
    <source>
        <dbReference type="ARBA" id="ARBA00022448"/>
    </source>
</evidence>
<dbReference type="InterPro" id="IPR036390">
    <property type="entry name" value="WH_DNA-bd_sf"/>
</dbReference>
<evidence type="ECO:0000256" key="4">
    <source>
        <dbReference type="ARBA" id="ARBA00022753"/>
    </source>
</evidence>
<dbReference type="InterPro" id="IPR021648">
    <property type="entry name" value="GLUE_dom"/>
</dbReference>
<keyword evidence="3" id="KW-0479">Metal-binding</keyword>
<evidence type="ECO:0000313" key="14">
    <source>
        <dbReference type="Proteomes" id="UP000182444"/>
    </source>
</evidence>
<dbReference type="eggNOG" id="KOG2760">
    <property type="taxonomic scope" value="Eukaryota"/>
</dbReference>
<dbReference type="VEuPathDB" id="FungiDB:YALI0_D01177g"/>
<evidence type="ECO:0000256" key="10">
    <source>
        <dbReference type="SAM" id="MobiDB-lite"/>
    </source>
</evidence>
<evidence type="ECO:0000313" key="15">
    <source>
        <dbReference type="Proteomes" id="UP000256601"/>
    </source>
</evidence>
<dbReference type="SUPFAM" id="SSF50729">
    <property type="entry name" value="PH domain-like"/>
    <property type="match status" value="1"/>
</dbReference>
<keyword evidence="5" id="KW-0863">Zinc-finger</keyword>
<dbReference type="InterPro" id="IPR037855">
    <property type="entry name" value="Vps36"/>
</dbReference>
<dbReference type="GO" id="GO:0043130">
    <property type="term" value="F:ubiquitin binding"/>
    <property type="evidence" value="ECO:0007669"/>
    <property type="project" value="UniProtKB-UniRule"/>
</dbReference>
<evidence type="ECO:0000256" key="3">
    <source>
        <dbReference type="ARBA" id="ARBA00022723"/>
    </source>
</evidence>
<dbReference type="InterPro" id="IPR036388">
    <property type="entry name" value="WH-like_DNA-bd_sf"/>
</dbReference>
<dbReference type="InterPro" id="IPR036443">
    <property type="entry name" value="Znf_RanBP2_sf"/>
</dbReference>
<keyword evidence="4 9" id="KW-0967">Endosome</keyword>
<dbReference type="EMBL" id="KZ858982">
    <property type="protein sequence ID" value="RDW26259.1"/>
    <property type="molecule type" value="Genomic_DNA"/>
</dbReference>
<keyword evidence="6" id="KW-0862">Zinc</keyword>
<comment type="similarity">
    <text evidence="1 9">Belongs to the VPS36 family.</text>
</comment>
<evidence type="ECO:0000256" key="1">
    <source>
        <dbReference type="ARBA" id="ARBA00009697"/>
    </source>
</evidence>
<dbReference type="GO" id="GO:0008270">
    <property type="term" value="F:zinc ion binding"/>
    <property type="evidence" value="ECO:0007669"/>
    <property type="project" value="UniProtKB-KW"/>
</dbReference>
<dbReference type="GO" id="GO:0000814">
    <property type="term" value="C:ESCRT II complex"/>
    <property type="evidence" value="ECO:0007669"/>
    <property type="project" value="UniProtKB-UniRule"/>
</dbReference>
<evidence type="ECO:0000256" key="9">
    <source>
        <dbReference type="RuleBase" id="RU367095"/>
    </source>
</evidence>
<keyword evidence="9" id="KW-0963">Cytoplasm</keyword>
<evidence type="ECO:0000256" key="5">
    <source>
        <dbReference type="ARBA" id="ARBA00022771"/>
    </source>
</evidence>
<feature type="region of interest" description="Disordered" evidence="10">
    <location>
        <begin position="242"/>
        <end position="265"/>
    </location>
</feature>
<feature type="compositionally biased region" description="Basic and acidic residues" evidence="10">
    <location>
        <begin position="245"/>
        <end position="255"/>
    </location>
</feature>
<comment type="subcellular location">
    <subcellularLocation>
        <location evidence="9">Cytoplasm</location>
    </subcellularLocation>
    <subcellularLocation>
        <location evidence="9">Endosome</location>
    </subcellularLocation>
</comment>
<dbReference type="SUPFAM" id="SSF46785">
    <property type="entry name" value="Winged helix' DNA-binding domain"/>
    <property type="match status" value="1"/>
</dbReference>
<dbReference type="EMBL" id="CP017556">
    <property type="protein sequence ID" value="AOW03413.1"/>
    <property type="molecule type" value="Genomic_DNA"/>
</dbReference>
<dbReference type="Pfam" id="PF16988">
    <property type="entry name" value="Vps36-NZF-N"/>
    <property type="match status" value="1"/>
</dbReference>
<dbReference type="Proteomes" id="UP000182444">
    <property type="component" value="Chromosome 1D"/>
</dbReference>
<dbReference type="Pfam" id="PF11605">
    <property type="entry name" value="Vps36_ESCRT-II"/>
    <property type="match status" value="1"/>
</dbReference>
<name>A0A1D8NCQ5_YARLL</name>
<dbReference type="CDD" id="cd13227">
    <property type="entry name" value="PH-GRAM-like_Vps36"/>
    <property type="match status" value="1"/>
</dbReference>
<dbReference type="Proteomes" id="UP000256601">
    <property type="component" value="Unassembled WGS sequence"/>
</dbReference>
<reference evidence="13 15" key="2">
    <citation type="submission" date="2018-07" db="EMBL/GenBank/DDBJ databases">
        <title>Draft Genome Assemblies for Five Robust Yarrowia lipolytica Strains Exhibiting High Lipid Production and Pentose Sugar Utilization and Sugar Alcohol Secretion from Undetoxified Lignocellulosic Biomass Hydrolysates.</title>
        <authorList>
            <consortium name="DOE Joint Genome Institute"/>
            <person name="Walker C."/>
            <person name="Ryu S."/>
            <person name="Na H."/>
            <person name="Zane M."/>
            <person name="LaButti K."/>
            <person name="Lipzen A."/>
            <person name="Haridas S."/>
            <person name="Barry K."/>
            <person name="Grigoriev I.V."/>
            <person name="Quarterman J."/>
            <person name="Slininger P."/>
            <person name="Dien B."/>
            <person name="Trinh C.T."/>
        </authorList>
    </citation>
    <scope>NUCLEOTIDE SEQUENCE [LARGE SCALE GENOMIC DNA]</scope>
    <source>
        <strain evidence="13 15">YB392</strain>
    </source>
</reference>
<organism evidence="12 14">
    <name type="scientific">Yarrowia lipolytica</name>
    <name type="common">Candida lipolytica</name>
    <dbReference type="NCBI Taxonomy" id="4952"/>
    <lineage>
        <taxon>Eukaryota</taxon>
        <taxon>Fungi</taxon>
        <taxon>Dikarya</taxon>
        <taxon>Ascomycota</taxon>
        <taxon>Saccharomycotina</taxon>
        <taxon>Dipodascomycetes</taxon>
        <taxon>Dipodascales</taxon>
        <taxon>Dipodascales incertae sedis</taxon>
        <taxon>Yarrowia</taxon>
    </lineage>
</organism>
<dbReference type="InterPro" id="IPR031558">
    <property type="entry name" value="Vps36-NZF-N"/>
</dbReference>
<dbReference type="InterPro" id="IPR040608">
    <property type="entry name" value="Snf8/Vps36"/>
</dbReference>
<dbReference type="GO" id="GO:0032266">
    <property type="term" value="F:phosphatidylinositol-3-phosphate binding"/>
    <property type="evidence" value="ECO:0007669"/>
    <property type="project" value="UniProtKB-UniRule"/>
</dbReference>
<dbReference type="Pfam" id="PF04157">
    <property type="entry name" value="EAP30"/>
    <property type="match status" value="1"/>
</dbReference>
<keyword evidence="8" id="KW-0175">Coiled coil</keyword>
<dbReference type="Gene3D" id="2.30.30.380">
    <property type="entry name" value="Zn-finger domain of Sec23/24"/>
    <property type="match status" value="2"/>
</dbReference>
<dbReference type="AlphaFoldDB" id="A0A1D8NCQ5"/>
<dbReference type="PANTHER" id="PTHR13128">
    <property type="entry name" value="VACUOLAR PROTEIN-SORTING-ASSOCIATED PROTEIN 36"/>
    <property type="match status" value="1"/>
</dbReference>
<accession>A0A1D8NCQ5</accession>
<evidence type="ECO:0000313" key="13">
    <source>
        <dbReference type="EMBL" id="RDW26259.1"/>
    </source>
</evidence>
<dbReference type="GeneID" id="2910420"/>
<evidence type="ECO:0000256" key="6">
    <source>
        <dbReference type="ARBA" id="ARBA00022833"/>
    </source>
</evidence>
<dbReference type="KEGG" id="yli:2910420"/>
<dbReference type="InterPro" id="IPR011993">
    <property type="entry name" value="PH-like_dom_sf"/>
</dbReference>
<comment type="subunit">
    <text evidence="9">Component of the endosomal sorting complex required for transport II (ESCRT-II).</text>
</comment>
<protein>
    <recommendedName>
        <fullName evidence="9">Vacuolar protein-sorting-associated protein 36</fullName>
    </recommendedName>
    <alternativeName>
        <fullName evidence="9">ESCRT-II complex subunit VPS36</fullName>
    </alternativeName>
</protein>
<dbReference type="InterPro" id="IPR001876">
    <property type="entry name" value="Znf_RanBP2"/>
</dbReference>
<reference evidence="12 14" key="1">
    <citation type="journal article" date="2016" name="PLoS ONE">
        <title>Sequence Assembly of Yarrowia lipolytica Strain W29/CLIB89 Shows Transposable Element Diversity.</title>
        <authorList>
            <person name="Magnan C."/>
            <person name="Yu J."/>
            <person name="Chang I."/>
            <person name="Jahn E."/>
            <person name="Kanomata Y."/>
            <person name="Wu J."/>
            <person name="Zeller M."/>
            <person name="Oakes M."/>
            <person name="Baldi P."/>
            <person name="Sandmeyer S."/>
        </authorList>
    </citation>
    <scope>NUCLEOTIDE SEQUENCE [LARGE SCALE GENOMIC DNA]</scope>
    <source>
        <strain evidence="12">CLIB89</strain>
        <strain evidence="14">CLIB89(W29)</strain>
    </source>
</reference>
<feature type="domain" description="GLUE N-terminal" evidence="11">
    <location>
        <begin position="5"/>
        <end position="247"/>
    </location>
</feature>
<dbReference type="PANTHER" id="PTHR13128:SF12">
    <property type="entry name" value="VACUOLAR PROTEIN-SORTING-ASSOCIATED PROTEIN 36"/>
    <property type="match status" value="1"/>
</dbReference>
<gene>
    <name evidence="13" type="ORF">B0I71DRAFT_131133</name>
    <name evidence="12" type="ORF">YALI1_D01317g</name>
</gene>
<sequence>MWTIPELNNSLRPVLFNNESDVIVTDHVGLYENKQKVPNFQNGRIYLTSERLIYVDKDSPKKFTISIPLKAVSEVEHSGGFYLKTSPKITCFLKPEETSSSKDSGHHAVDTTWICTICFMSNTLKSWREGNEIPKCSMCGVKPSIDIIDNAVKATKDSSKMTKKKATVETNECPRCTFKNHPSMLNCEMCGAVIKAIQAQTVRCLIPNNSPVVAFRLSFRKGGDKLFLEKLTSCINKEAVSRTSEGSRDSKENSRDASVTPGLSGLQLSGQQRLSANDSLMESALVDLQALMTQGKQVLTLAKSFQSLIEAEGGTSTTITVSSSFDAADSLSEDVFYQELSRDLSEFLHSGVLDKEGGIISLFDLYALYNRSRGYSLVSPNDLYKACAQMESLGLPVKMRRYKNGFLAVQEKFKTNDALTKQLISWIKTVDASNTKGVSTLGVCSKFKWSVGVAEEELQYAEEKGLLCRDEHVTGLRYFVNIMCT</sequence>
<comment type="function">
    <text evidence="9">Component of the ESCRT-II complex (endosomal sorting complex required for transport II), which is required for multivesicular body (MVB) formation and sorting of endosomal cargo proteins into MVBs.</text>
</comment>
<dbReference type="SUPFAM" id="SSF90209">
    <property type="entry name" value="Ran binding protein zinc finger-like"/>
    <property type="match status" value="2"/>
</dbReference>
<keyword evidence="2 9" id="KW-0813">Transport</keyword>
<keyword evidence="7 9" id="KW-0653">Protein transport</keyword>
<evidence type="ECO:0000256" key="7">
    <source>
        <dbReference type="ARBA" id="ARBA00022927"/>
    </source>
</evidence>
<dbReference type="Gene3D" id="2.30.29.30">
    <property type="entry name" value="Pleckstrin-homology domain (PH domain)/Phosphotyrosine-binding domain (PTB)"/>
    <property type="match status" value="1"/>
</dbReference>
<evidence type="ECO:0000259" key="11">
    <source>
        <dbReference type="PROSITE" id="PS51495"/>
    </source>
</evidence>
<evidence type="ECO:0000256" key="8">
    <source>
        <dbReference type="ARBA" id="ARBA00023054"/>
    </source>
</evidence>
<dbReference type="PROSITE" id="PS51495">
    <property type="entry name" value="GLUE"/>
    <property type="match status" value="1"/>
</dbReference>
<evidence type="ECO:0000313" key="12">
    <source>
        <dbReference type="EMBL" id="AOW03413.1"/>
    </source>
</evidence>
<dbReference type="SMART" id="SM00547">
    <property type="entry name" value="ZnF_RBZ"/>
    <property type="match status" value="2"/>
</dbReference>
<dbReference type="GO" id="GO:0031902">
    <property type="term" value="C:late endosome membrane"/>
    <property type="evidence" value="ECO:0007669"/>
    <property type="project" value="UniProtKB-UniRule"/>
</dbReference>
<dbReference type="Gene3D" id="1.10.10.10">
    <property type="entry name" value="Winged helix-like DNA-binding domain superfamily/Winged helix DNA-binding domain"/>
    <property type="match status" value="2"/>
</dbReference>
<proteinExistence type="inferred from homology"/>
<dbReference type="FunFam" id="1.10.10.10:FF:000165">
    <property type="entry name" value="Vacuolar protein sorting protein (Vps36)"/>
    <property type="match status" value="1"/>
</dbReference>